<keyword evidence="8" id="KW-0808">Transferase</keyword>
<organism evidence="8 9">
    <name type="scientific">Nocardia aobensis</name>
    <dbReference type="NCBI Taxonomy" id="257277"/>
    <lineage>
        <taxon>Bacteria</taxon>
        <taxon>Bacillati</taxon>
        <taxon>Actinomycetota</taxon>
        <taxon>Actinomycetes</taxon>
        <taxon>Mycobacteriales</taxon>
        <taxon>Nocardiaceae</taxon>
        <taxon>Nocardia</taxon>
    </lineage>
</organism>
<dbReference type="Pfam" id="PF01276">
    <property type="entry name" value="OKR_DC_1"/>
    <property type="match status" value="1"/>
</dbReference>
<evidence type="ECO:0000259" key="7">
    <source>
        <dbReference type="Pfam" id="PF03711"/>
    </source>
</evidence>
<evidence type="ECO:0000313" key="9">
    <source>
        <dbReference type="Proteomes" id="UP001601442"/>
    </source>
</evidence>
<dbReference type="EMBL" id="JBIAMT010000003">
    <property type="protein sequence ID" value="MFF0498157.1"/>
    <property type="molecule type" value="Genomic_DNA"/>
</dbReference>
<dbReference type="GO" id="GO:0008483">
    <property type="term" value="F:transaminase activity"/>
    <property type="evidence" value="ECO:0007669"/>
    <property type="project" value="UniProtKB-KW"/>
</dbReference>
<evidence type="ECO:0000256" key="5">
    <source>
        <dbReference type="ARBA" id="ARBA00023239"/>
    </source>
</evidence>
<gene>
    <name evidence="8" type="ORF">ACFYU5_17245</name>
</gene>
<evidence type="ECO:0000256" key="2">
    <source>
        <dbReference type="ARBA" id="ARBA00010671"/>
    </source>
</evidence>
<dbReference type="Proteomes" id="UP001601442">
    <property type="component" value="Unassembled WGS sequence"/>
</dbReference>
<accession>A0ABW6P428</accession>
<protein>
    <submittedName>
        <fullName evidence="8">Aminotransferase class I/II-fold pyridoxal phosphate-dependent enzyme</fullName>
    </submittedName>
</protein>
<evidence type="ECO:0000313" key="8">
    <source>
        <dbReference type="EMBL" id="MFF0498157.1"/>
    </source>
</evidence>
<dbReference type="Gene3D" id="3.40.640.10">
    <property type="entry name" value="Type I PLP-dependent aspartate aminotransferase-like (Major domain)"/>
    <property type="match status" value="1"/>
</dbReference>
<keyword evidence="3" id="KW-0210">Decarboxylase</keyword>
<dbReference type="Gene3D" id="3.90.100.10">
    <property type="entry name" value="Orn/Lys/Arg decarboxylase, C-terminal domain"/>
    <property type="match status" value="1"/>
</dbReference>
<evidence type="ECO:0000256" key="1">
    <source>
        <dbReference type="ARBA" id="ARBA00001933"/>
    </source>
</evidence>
<dbReference type="InterPro" id="IPR008286">
    <property type="entry name" value="Prn/Lys/Arg_de-COase_C"/>
</dbReference>
<reference evidence="8 9" key="1">
    <citation type="submission" date="2024-10" db="EMBL/GenBank/DDBJ databases">
        <title>The Natural Products Discovery Center: Release of the First 8490 Sequenced Strains for Exploring Actinobacteria Biosynthetic Diversity.</title>
        <authorList>
            <person name="Kalkreuter E."/>
            <person name="Kautsar S.A."/>
            <person name="Yang D."/>
            <person name="Bader C.D."/>
            <person name="Teijaro C.N."/>
            <person name="Fluegel L."/>
            <person name="Davis C.M."/>
            <person name="Simpson J.R."/>
            <person name="Lauterbach L."/>
            <person name="Steele A.D."/>
            <person name="Gui C."/>
            <person name="Meng S."/>
            <person name="Li G."/>
            <person name="Viehrig K."/>
            <person name="Ye F."/>
            <person name="Su P."/>
            <person name="Kiefer A.F."/>
            <person name="Nichols A."/>
            <person name="Cepeda A.J."/>
            <person name="Yan W."/>
            <person name="Fan B."/>
            <person name="Jiang Y."/>
            <person name="Adhikari A."/>
            <person name="Zheng C.-J."/>
            <person name="Schuster L."/>
            <person name="Cowan T.M."/>
            <person name="Smanski M.J."/>
            <person name="Chevrette M.G."/>
            <person name="De Carvalho L.P.S."/>
            <person name="Shen B."/>
        </authorList>
    </citation>
    <scope>NUCLEOTIDE SEQUENCE [LARGE SCALE GENOMIC DNA]</scope>
    <source>
        <strain evidence="8 9">NPDC004119</strain>
    </source>
</reference>
<dbReference type="InterPro" id="IPR015421">
    <property type="entry name" value="PyrdxlP-dep_Trfase_major"/>
</dbReference>
<dbReference type="PANTHER" id="PTHR43277">
    <property type="entry name" value="ARGININE DECARBOXYLASE"/>
    <property type="match status" value="1"/>
</dbReference>
<evidence type="ECO:0000256" key="4">
    <source>
        <dbReference type="ARBA" id="ARBA00022898"/>
    </source>
</evidence>
<dbReference type="RefSeq" id="WP_387395265.1">
    <property type="nucleotide sequence ID" value="NZ_JBIAMT010000003.1"/>
</dbReference>
<dbReference type="InterPro" id="IPR052357">
    <property type="entry name" value="Orn_Lys_Arg_decarboxylase-I"/>
</dbReference>
<keyword evidence="5" id="KW-0456">Lyase</keyword>
<comment type="caution">
    <text evidence="8">The sequence shown here is derived from an EMBL/GenBank/DDBJ whole genome shotgun (WGS) entry which is preliminary data.</text>
</comment>
<name>A0ABW6P428_9NOCA</name>
<keyword evidence="4" id="KW-0663">Pyridoxal phosphate</keyword>
<evidence type="ECO:0000259" key="6">
    <source>
        <dbReference type="Pfam" id="PF01276"/>
    </source>
</evidence>
<feature type="domain" description="Orn/Lys/Arg decarboxylases family 1 pyridoxal-P attachment site" evidence="6">
    <location>
        <begin position="7"/>
        <end position="369"/>
    </location>
</feature>
<keyword evidence="9" id="KW-1185">Reference proteome</keyword>
<keyword evidence="8" id="KW-0032">Aminotransferase</keyword>
<dbReference type="InterPro" id="IPR036633">
    <property type="entry name" value="Prn/Lys/Arg_de-COase_C_sf"/>
</dbReference>
<dbReference type="SUPFAM" id="SSF53383">
    <property type="entry name" value="PLP-dependent transferases"/>
    <property type="match status" value="1"/>
</dbReference>
<proteinExistence type="inferred from homology"/>
<dbReference type="InterPro" id="IPR015424">
    <property type="entry name" value="PyrdxlP-dep_Trfase"/>
</dbReference>
<dbReference type="PANTHER" id="PTHR43277:SF4">
    <property type="entry name" value="ARGININE DECARBOXYLASE"/>
    <property type="match status" value="1"/>
</dbReference>
<feature type="domain" description="Orn/Lys/Arg decarboxylase C-terminal" evidence="7">
    <location>
        <begin position="405"/>
        <end position="471"/>
    </location>
</feature>
<comment type="cofactor">
    <cofactor evidence="1">
        <name>pyridoxal 5'-phosphate</name>
        <dbReference type="ChEBI" id="CHEBI:597326"/>
    </cofactor>
</comment>
<dbReference type="InterPro" id="IPR000310">
    <property type="entry name" value="Orn/Lys/Arg_deCO2ase_major_dom"/>
</dbReference>
<dbReference type="Pfam" id="PF03711">
    <property type="entry name" value="OKR_DC_1_C"/>
    <property type="match status" value="1"/>
</dbReference>
<evidence type="ECO:0000256" key="3">
    <source>
        <dbReference type="ARBA" id="ARBA00022793"/>
    </source>
</evidence>
<sequence>MDHDRAPVLDALRDFRRRGFVPFSPPGHKQGRGVDSRVLDVLGPDAFAADVVALNGLDDRLLRYGVLREAQELMADAVGADESTFSTCGSSLSVKSAMLAVAGPHDTLLVPRNAHKSVALGLIVSGARPGWVLPRWDTRLHLSHPPGPEEFRAAFARDPEAVGALLVSPTDYGTCSDVRAVAEVCHERDVPLIVDAAWGAHLPFHERLPQWAMTSGADVGVTSVHKMGMALQQGSVFHVRGDRLDSSLLRQRSDLLDTTSPTSLVYASIDGWRRQMMQHGHILLEAGIELAGAVRRRCADVEGLAVADDDFVGPGLAASVDPFKVTIDVTGLGADGYQVADWLYRQRHIAVGVADHRRIVAQFTCADDARTADTLLDALTAVAAAAPEFPDAPRVEVPSPECLEPETALRPRDAFFAPAEQVPIGAAAGRIAAEIISPYPPGAPDVIPGDLLSTAVLDYLRSGLAAGMRLPDATDPSLSTVRVVANG</sequence>
<comment type="similarity">
    <text evidence="2">Belongs to the Orn/Lys/Arg decarboxylase class-I family.</text>
</comment>
<dbReference type="SUPFAM" id="SSF55904">
    <property type="entry name" value="Ornithine decarboxylase C-terminal domain"/>
    <property type="match status" value="1"/>
</dbReference>